<dbReference type="Pfam" id="PF13557">
    <property type="entry name" value="Phenol_MetA_deg"/>
    <property type="match status" value="1"/>
</dbReference>
<evidence type="ECO:0000313" key="3">
    <source>
        <dbReference type="EMBL" id="KUG28079.1"/>
    </source>
</evidence>
<keyword evidence="2" id="KW-0812">Transmembrane</keyword>
<comment type="caution">
    <text evidence="3">The sequence shown here is derived from an EMBL/GenBank/DDBJ whole genome shotgun (WGS) entry which is preliminary data.</text>
</comment>
<reference evidence="3" key="1">
    <citation type="journal article" date="2015" name="Proc. Natl. Acad. Sci. U.S.A.">
        <title>Networks of energetic and metabolic interactions define dynamics in microbial communities.</title>
        <authorList>
            <person name="Embree M."/>
            <person name="Liu J.K."/>
            <person name="Al-Bassam M.M."/>
            <person name="Zengler K."/>
        </authorList>
    </citation>
    <scope>NUCLEOTIDE SEQUENCE</scope>
</reference>
<feature type="region of interest" description="Disordered" evidence="1">
    <location>
        <begin position="43"/>
        <end position="68"/>
    </location>
</feature>
<feature type="transmembrane region" description="Helical" evidence="2">
    <location>
        <begin position="85"/>
        <end position="104"/>
    </location>
</feature>
<keyword evidence="2" id="KW-1133">Transmembrane helix</keyword>
<organism evidence="3">
    <name type="scientific">hydrocarbon metagenome</name>
    <dbReference type="NCBI Taxonomy" id="938273"/>
    <lineage>
        <taxon>unclassified sequences</taxon>
        <taxon>metagenomes</taxon>
        <taxon>ecological metagenomes</taxon>
    </lineage>
</organism>
<proteinExistence type="predicted"/>
<sequence>MTALSGGIFAVPPQRIKDTGVVAAIAGGNMAYQAEWTRKTARRAASPAGTGEAASRNTPRHGPRRTARGRFMMTGTVRKYVHGRLALLTTMFFLLFLAVCPLPARAMEGGTSHYIQGAYGDFLMGYIPAAGLYLRNDFLFQSAHLSGSIKGGRVYGDLDTRMYMNLTKLTYLTEVPAIGGLMGLGVGIPIIADLSVQGSMAADFLMGSHKTKQYREGHIQKAGGGDRGGLSDIILMPLIMAWNLGECHIVLSPLVFLPTGYFNPDVLTNLGMNYVTFDANAAFTWLSPKGYEVSFNAGYMMSTENEATQYQSGHEFHLDGTVAYHVNERLALGGVGYLYAQTTPDTGSGAKLGAYMSQAAGIGPAVTYTATLGSAQVTLFAKWLHDVHAKNRLSGDMIYGSFVLAF</sequence>
<dbReference type="InterPro" id="IPR025737">
    <property type="entry name" value="FApF"/>
</dbReference>
<dbReference type="EMBL" id="LNQE01000259">
    <property type="protein sequence ID" value="KUG28079.1"/>
    <property type="molecule type" value="Genomic_DNA"/>
</dbReference>
<accession>A0A0W8G4J9</accession>
<feature type="transmembrane region" description="Helical" evidence="2">
    <location>
        <begin position="171"/>
        <end position="192"/>
    </location>
</feature>
<feature type="compositionally biased region" description="Basic residues" evidence="1">
    <location>
        <begin position="58"/>
        <end position="68"/>
    </location>
</feature>
<gene>
    <name evidence="3" type="ORF">ASZ90_002039</name>
</gene>
<protein>
    <submittedName>
        <fullName evidence="3">Protein involved in meta-pathway of phenol degradation</fullName>
    </submittedName>
</protein>
<dbReference type="AlphaFoldDB" id="A0A0W8G4J9"/>
<evidence type="ECO:0000256" key="2">
    <source>
        <dbReference type="SAM" id="Phobius"/>
    </source>
</evidence>
<keyword evidence="2" id="KW-0472">Membrane</keyword>
<evidence type="ECO:0000256" key="1">
    <source>
        <dbReference type="SAM" id="MobiDB-lite"/>
    </source>
</evidence>
<name>A0A0W8G4J9_9ZZZZ</name>
<feature type="transmembrane region" description="Helical" evidence="2">
    <location>
        <begin position="116"/>
        <end position="134"/>
    </location>
</feature>